<feature type="transmembrane region" description="Helical" evidence="2">
    <location>
        <begin position="333"/>
        <end position="354"/>
    </location>
</feature>
<feature type="transmembrane region" description="Helical" evidence="2">
    <location>
        <begin position="180"/>
        <end position="198"/>
    </location>
</feature>
<dbReference type="InterPro" id="IPR050879">
    <property type="entry name" value="Acyltransferase_3"/>
</dbReference>
<organism evidence="4 5">
    <name type="scientific">Silvimonas amylolytica</name>
    <dbReference type="NCBI Taxonomy" id="449663"/>
    <lineage>
        <taxon>Bacteria</taxon>
        <taxon>Pseudomonadati</taxon>
        <taxon>Pseudomonadota</taxon>
        <taxon>Betaproteobacteria</taxon>
        <taxon>Neisseriales</taxon>
        <taxon>Chitinibacteraceae</taxon>
        <taxon>Silvimonas</taxon>
    </lineage>
</organism>
<evidence type="ECO:0000256" key="2">
    <source>
        <dbReference type="SAM" id="Phobius"/>
    </source>
</evidence>
<feature type="transmembrane region" description="Helical" evidence="2">
    <location>
        <begin position="20"/>
        <end position="40"/>
    </location>
</feature>
<keyword evidence="2" id="KW-1133">Transmembrane helix</keyword>
<name>A0ABQ2PMR7_9NEIS</name>
<dbReference type="RefSeq" id="WP_188694091.1">
    <property type="nucleotide sequence ID" value="NZ_BMLY01000004.1"/>
</dbReference>
<keyword evidence="5" id="KW-1185">Reference proteome</keyword>
<keyword evidence="2" id="KW-0812">Transmembrane</keyword>
<feature type="transmembrane region" description="Helical" evidence="2">
    <location>
        <begin position="96"/>
        <end position="118"/>
    </location>
</feature>
<feature type="transmembrane region" description="Helical" evidence="2">
    <location>
        <begin position="210"/>
        <end position="230"/>
    </location>
</feature>
<dbReference type="PANTHER" id="PTHR23028:SF53">
    <property type="entry name" value="ACYL_TRANSF_3 DOMAIN-CONTAINING PROTEIN"/>
    <property type="match status" value="1"/>
</dbReference>
<accession>A0ABQ2PMR7</accession>
<feature type="transmembrane region" description="Helical" evidence="2">
    <location>
        <begin position="52"/>
        <end position="75"/>
    </location>
</feature>
<reference evidence="5" key="1">
    <citation type="journal article" date="2019" name="Int. J. Syst. Evol. Microbiol.">
        <title>The Global Catalogue of Microorganisms (GCM) 10K type strain sequencing project: providing services to taxonomists for standard genome sequencing and annotation.</title>
        <authorList>
            <consortium name="The Broad Institute Genomics Platform"/>
            <consortium name="The Broad Institute Genome Sequencing Center for Infectious Disease"/>
            <person name="Wu L."/>
            <person name="Ma J."/>
        </authorList>
    </citation>
    <scope>NUCLEOTIDE SEQUENCE [LARGE SCALE GENOMIC DNA]</scope>
    <source>
        <strain evidence="5">CGMCC 1.8860</strain>
    </source>
</reference>
<gene>
    <name evidence="4" type="ORF">GCM10010971_24840</name>
</gene>
<evidence type="ECO:0000259" key="3">
    <source>
        <dbReference type="Pfam" id="PF01757"/>
    </source>
</evidence>
<protein>
    <recommendedName>
        <fullName evidence="3">Acyltransferase 3 domain-containing protein</fullName>
    </recommendedName>
</protein>
<proteinExistence type="predicted"/>
<dbReference type="InterPro" id="IPR002656">
    <property type="entry name" value="Acyl_transf_3_dom"/>
</dbReference>
<feature type="compositionally biased region" description="Pro residues" evidence="1">
    <location>
        <begin position="388"/>
        <end position="400"/>
    </location>
</feature>
<feature type="transmembrane region" description="Helical" evidence="2">
    <location>
        <begin position="237"/>
        <end position="257"/>
    </location>
</feature>
<evidence type="ECO:0000313" key="4">
    <source>
        <dbReference type="EMBL" id="GGP26665.1"/>
    </source>
</evidence>
<feature type="transmembrane region" description="Helical" evidence="2">
    <location>
        <begin position="309"/>
        <end position="327"/>
    </location>
</feature>
<keyword evidence="2" id="KW-0472">Membrane</keyword>
<feature type="transmembrane region" description="Helical" evidence="2">
    <location>
        <begin position="150"/>
        <end position="173"/>
    </location>
</feature>
<dbReference type="PANTHER" id="PTHR23028">
    <property type="entry name" value="ACETYLTRANSFERASE"/>
    <property type="match status" value="1"/>
</dbReference>
<comment type="caution">
    <text evidence="4">The sequence shown here is derived from an EMBL/GenBank/DDBJ whole genome shotgun (WGS) entry which is preliminary data.</text>
</comment>
<dbReference type="EMBL" id="BMLY01000004">
    <property type="protein sequence ID" value="GGP26665.1"/>
    <property type="molecule type" value="Genomic_DNA"/>
</dbReference>
<feature type="region of interest" description="Disordered" evidence="1">
    <location>
        <begin position="375"/>
        <end position="400"/>
    </location>
</feature>
<evidence type="ECO:0000256" key="1">
    <source>
        <dbReference type="SAM" id="MobiDB-lite"/>
    </source>
</evidence>
<dbReference type="Proteomes" id="UP000621859">
    <property type="component" value="Unassembled WGS sequence"/>
</dbReference>
<feature type="domain" description="Acyltransferase 3" evidence="3">
    <location>
        <begin position="15"/>
        <end position="352"/>
    </location>
</feature>
<evidence type="ECO:0000313" key="5">
    <source>
        <dbReference type="Proteomes" id="UP000621859"/>
    </source>
</evidence>
<feature type="transmembrane region" description="Helical" evidence="2">
    <location>
        <begin position="269"/>
        <end position="289"/>
    </location>
</feature>
<dbReference type="Pfam" id="PF01757">
    <property type="entry name" value="Acyl_transf_3"/>
    <property type="match status" value="1"/>
</dbReference>
<sequence length="400" mass="44482">MTQPANPAPPSLRIPEINGLRGLAIVAVMWHHLTIALAFHPPVVFGVSTGPLLLNGWTGVNLFFMLSGFVLYLPYAAQKRQIRNSSDAWIFYKHRFFRLIPLYYVVCVTTLVLGGHLAQPHQNGALREAVAIMTFTFPLHHGTFVPPSNWALWSIGTEVLFSVVFPILALLAARRGIKPILLCALLLSLAVRAIRALDPPLAGPDWIADALLLGRLDEFVIGMALAAAYVHRTCWRIPTTTSGLLAAVLLFTGWYGFHACISRAISFEWMAVLCNVFDLGLTLLLLTLLNGAPWLRFLRWRILQLPGMACYSIYLWHLPVMNAYGLFKGNTQPAFIAAALLTTLFLAMLTYRFIEFRAAPDWRALFLFGPRAPAAATSDTLPRHESTLPPPRQPQPQPSR</sequence>